<sequence length="314" mass="32903">MGAILSITFPIYAAIGIGYLVVRKGWFVASDMRVLGQYVLNLALPALLFNAVASRDITEVIRPGYMAVYALGSLLTIAGAFLWFSVTRTDPPRRAVAVMGAACPNSGFVGYPVMLLAFPDIAGVILALNFLVENVLLIPLCLVLMDLSRPHPSLSVPRRVGRILWNVARRPMVIGLALGFAVSALDLPIPQPATRLFQTLAASASALSLIVIGGSLVGLPLRGNRALAVQIAAAKLIAHPLFVMFAMAILAAVGLAPLASDLKAAVILSAAMPMFGIYTVLAQEQGLEGMASIAMLAATTGAFVTLSVLLALLT</sequence>
<accession>A0A1H5X997</accession>
<dbReference type="PANTHER" id="PTHR36838">
    <property type="entry name" value="AUXIN EFFLUX CARRIER FAMILY PROTEIN"/>
    <property type="match status" value="1"/>
</dbReference>
<protein>
    <recommendedName>
        <fullName evidence="10">Permease</fullName>
    </recommendedName>
</protein>
<keyword evidence="9" id="KW-1185">Reference proteome</keyword>
<reference evidence="8 9" key="1">
    <citation type="submission" date="2016-10" db="EMBL/GenBank/DDBJ databases">
        <authorList>
            <person name="de Groot N.N."/>
        </authorList>
    </citation>
    <scope>NUCLEOTIDE SEQUENCE [LARGE SCALE GENOMIC DNA]</scope>
    <source>
        <strain evidence="8 9">DSM 23413</strain>
    </source>
</reference>
<evidence type="ECO:0000256" key="7">
    <source>
        <dbReference type="SAM" id="Phobius"/>
    </source>
</evidence>
<dbReference type="GO" id="GO:0016020">
    <property type="term" value="C:membrane"/>
    <property type="evidence" value="ECO:0007669"/>
    <property type="project" value="UniProtKB-SubCell"/>
</dbReference>
<dbReference type="RefSeq" id="WP_104008468.1">
    <property type="nucleotide sequence ID" value="NZ_FNVD01000010.1"/>
</dbReference>
<evidence type="ECO:0000256" key="6">
    <source>
        <dbReference type="ARBA" id="ARBA00023136"/>
    </source>
</evidence>
<feature type="transmembrane region" description="Helical" evidence="7">
    <location>
        <begin position="293"/>
        <end position="313"/>
    </location>
</feature>
<feature type="transmembrane region" description="Helical" evidence="7">
    <location>
        <begin position="197"/>
        <end position="221"/>
    </location>
</feature>
<gene>
    <name evidence="8" type="ORF">SAMN05421751_11057</name>
</gene>
<feature type="transmembrane region" description="Helical" evidence="7">
    <location>
        <begin position="6"/>
        <end position="22"/>
    </location>
</feature>
<feature type="transmembrane region" description="Helical" evidence="7">
    <location>
        <begin position="34"/>
        <end position="53"/>
    </location>
</feature>
<keyword evidence="2" id="KW-0813">Transport</keyword>
<keyword evidence="6 7" id="KW-0472">Membrane</keyword>
<evidence type="ECO:0000256" key="5">
    <source>
        <dbReference type="ARBA" id="ARBA00022989"/>
    </source>
</evidence>
<dbReference type="AlphaFoldDB" id="A0A1H5X997"/>
<dbReference type="Proteomes" id="UP000236742">
    <property type="component" value="Unassembled WGS sequence"/>
</dbReference>
<organism evidence="8 9">
    <name type="scientific">Jhaorihella thermophila</name>
    <dbReference type="NCBI Taxonomy" id="488547"/>
    <lineage>
        <taxon>Bacteria</taxon>
        <taxon>Pseudomonadati</taxon>
        <taxon>Pseudomonadota</taxon>
        <taxon>Alphaproteobacteria</taxon>
        <taxon>Rhodobacterales</taxon>
        <taxon>Paracoccaceae</taxon>
        <taxon>Jhaorihella</taxon>
    </lineage>
</organism>
<proteinExistence type="predicted"/>
<feature type="transmembrane region" description="Helical" evidence="7">
    <location>
        <begin position="124"/>
        <end position="147"/>
    </location>
</feature>
<evidence type="ECO:0000256" key="2">
    <source>
        <dbReference type="ARBA" id="ARBA00022448"/>
    </source>
</evidence>
<feature type="transmembrane region" description="Helical" evidence="7">
    <location>
        <begin position="96"/>
        <end position="118"/>
    </location>
</feature>
<evidence type="ECO:0000256" key="3">
    <source>
        <dbReference type="ARBA" id="ARBA00022475"/>
    </source>
</evidence>
<evidence type="ECO:0000313" key="9">
    <source>
        <dbReference type="Proteomes" id="UP000236742"/>
    </source>
</evidence>
<feature type="transmembrane region" description="Helical" evidence="7">
    <location>
        <begin position="233"/>
        <end position="256"/>
    </location>
</feature>
<keyword evidence="3" id="KW-1003">Cell membrane</keyword>
<feature type="transmembrane region" description="Helical" evidence="7">
    <location>
        <begin position="65"/>
        <end position="84"/>
    </location>
</feature>
<comment type="subcellular location">
    <subcellularLocation>
        <location evidence="1">Membrane</location>
        <topology evidence="1">Multi-pass membrane protein</topology>
    </subcellularLocation>
</comment>
<dbReference type="EMBL" id="FNVD01000010">
    <property type="protein sequence ID" value="SEG08318.1"/>
    <property type="molecule type" value="Genomic_DNA"/>
</dbReference>
<evidence type="ECO:0008006" key="10">
    <source>
        <dbReference type="Google" id="ProtNLM"/>
    </source>
</evidence>
<dbReference type="InterPro" id="IPR004776">
    <property type="entry name" value="Mem_transp_PIN-like"/>
</dbReference>
<evidence type="ECO:0000256" key="4">
    <source>
        <dbReference type="ARBA" id="ARBA00022692"/>
    </source>
</evidence>
<dbReference type="PANTHER" id="PTHR36838:SF3">
    <property type="entry name" value="TRANSPORTER AUXIN EFFLUX CARRIER EC FAMILY"/>
    <property type="match status" value="1"/>
</dbReference>
<dbReference type="Pfam" id="PF03547">
    <property type="entry name" value="Mem_trans"/>
    <property type="match status" value="1"/>
</dbReference>
<feature type="transmembrane region" description="Helical" evidence="7">
    <location>
        <begin position="262"/>
        <end position="281"/>
    </location>
</feature>
<evidence type="ECO:0000313" key="8">
    <source>
        <dbReference type="EMBL" id="SEG08318.1"/>
    </source>
</evidence>
<evidence type="ECO:0000256" key="1">
    <source>
        <dbReference type="ARBA" id="ARBA00004141"/>
    </source>
</evidence>
<dbReference type="OrthoDB" id="9810457at2"/>
<keyword evidence="5 7" id="KW-1133">Transmembrane helix</keyword>
<dbReference type="GO" id="GO:0055085">
    <property type="term" value="P:transmembrane transport"/>
    <property type="evidence" value="ECO:0007669"/>
    <property type="project" value="InterPro"/>
</dbReference>
<name>A0A1H5X997_9RHOB</name>
<keyword evidence="4 7" id="KW-0812">Transmembrane</keyword>